<sequence length="257" mass="26621">MGLSFALEVDAPSDLAHDEQRADALVTVTARSAADGEANALPDRPGAEILIMDRSLSMSGRKLDEAKRALCAAIDTLRDGTHLGIVAGHHKAEVIFPATGGLARVDALTREDAKLRVIGQFAEGGTAIGQWLTCAQHLFTSVAAPGTVRHAVLYTDGKDEHETPEQLGTYSPPAPTSSCATPGAWAATGTTPSCCASPRPCTAPPRPSSASRISPRTSPGSYARRNASSCPVSTWACASTTGSSSPSYARPALSRPT</sequence>
<proteinExistence type="predicted"/>
<reference evidence="3 4" key="1">
    <citation type="submission" date="2024-03" db="EMBL/GenBank/DDBJ databases">
        <title>Novel Streptomyces species of biotechnological and ecological value are a feature of Machair soil.</title>
        <authorList>
            <person name="Prole J.R."/>
            <person name="Goodfellow M."/>
            <person name="Allenby N."/>
            <person name="Ward A.C."/>
        </authorList>
    </citation>
    <scope>NUCLEOTIDE SEQUENCE [LARGE SCALE GENOMIC DNA]</scope>
    <source>
        <strain evidence="3 4">MS1.AVA.1</strain>
    </source>
</reference>
<feature type="compositionally biased region" description="Polar residues" evidence="1">
    <location>
        <begin position="226"/>
        <end position="247"/>
    </location>
</feature>
<dbReference type="Gene3D" id="3.40.50.410">
    <property type="entry name" value="von Willebrand factor, type A domain"/>
    <property type="match status" value="1"/>
</dbReference>
<feature type="compositionally biased region" description="Low complexity" evidence="1">
    <location>
        <begin position="176"/>
        <end position="200"/>
    </location>
</feature>
<dbReference type="Proteomes" id="UP001376459">
    <property type="component" value="Unassembled WGS sequence"/>
</dbReference>
<evidence type="ECO:0000313" key="4">
    <source>
        <dbReference type="Proteomes" id="UP001376459"/>
    </source>
</evidence>
<dbReference type="InterPro" id="IPR002035">
    <property type="entry name" value="VWF_A"/>
</dbReference>
<evidence type="ECO:0000259" key="2">
    <source>
        <dbReference type="Pfam" id="PF13519"/>
    </source>
</evidence>
<feature type="region of interest" description="Disordered" evidence="1">
    <location>
        <begin position="157"/>
        <end position="257"/>
    </location>
</feature>
<comment type="caution">
    <text evidence="3">The sequence shown here is derived from an EMBL/GenBank/DDBJ whole genome shotgun (WGS) entry which is preliminary data.</text>
</comment>
<organism evidence="3 4">
    <name type="scientific">Streptomyces machairae</name>
    <dbReference type="NCBI Taxonomy" id="3134109"/>
    <lineage>
        <taxon>Bacteria</taxon>
        <taxon>Bacillati</taxon>
        <taxon>Actinomycetota</taxon>
        <taxon>Actinomycetes</taxon>
        <taxon>Kitasatosporales</taxon>
        <taxon>Streptomycetaceae</taxon>
        <taxon>Streptomyces</taxon>
    </lineage>
</organism>
<dbReference type="CDD" id="cd00198">
    <property type="entry name" value="vWFA"/>
    <property type="match status" value="1"/>
</dbReference>
<gene>
    <name evidence="3" type="ORF">WKI71_28785</name>
</gene>
<evidence type="ECO:0000256" key="1">
    <source>
        <dbReference type="SAM" id="MobiDB-lite"/>
    </source>
</evidence>
<name>A0ABU8UPY4_9ACTN</name>
<evidence type="ECO:0000313" key="3">
    <source>
        <dbReference type="EMBL" id="MEJ8670947.1"/>
    </source>
</evidence>
<dbReference type="Pfam" id="PF13519">
    <property type="entry name" value="VWA_2"/>
    <property type="match status" value="1"/>
</dbReference>
<dbReference type="EMBL" id="JBBKAK010000001">
    <property type="protein sequence ID" value="MEJ8670947.1"/>
    <property type="molecule type" value="Genomic_DNA"/>
</dbReference>
<protein>
    <submittedName>
        <fullName evidence="3">VWA domain-containing protein</fullName>
    </submittedName>
</protein>
<accession>A0ABU8UPY4</accession>
<keyword evidence="4" id="KW-1185">Reference proteome</keyword>
<dbReference type="InterPro" id="IPR036465">
    <property type="entry name" value="vWFA_dom_sf"/>
</dbReference>
<dbReference type="SUPFAM" id="SSF53300">
    <property type="entry name" value="vWA-like"/>
    <property type="match status" value="1"/>
</dbReference>
<feature type="domain" description="VWFA" evidence="2">
    <location>
        <begin position="49"/>
        <end position="157"/>
    </location>
</feature>
<feature type="compositionally biased region" description="Low complexity" evidence="1">
    <location>
        <begin position="208"/>
        <end position="219"/>
    </location>
</feature>